<dbReference type="EMBL" id="JAUSWO010000001">
    <property type="protein sequence ID" value="MDQ0513887.1"/>
    <property type="molecule type" value="Genomic_DNA"/>
</dbReference>
<dbReference type="PANTHER" id="PTHR43101:SF1">
    <property type="entry name" value="BETA-FRUCTOSIDASE"/>
    <property type="match status" value="1"/>
</dbReference>
<comment type="caution">
    <text evidence="6">The sequence shown here is derived from an EMBL/GenBank/DDBJ whole genome shotgun (WGS) entry which is preliminary data.</text>
</comment>
<protein>
    <recommendedName>
        <fullName evidence="2">beta-fructofuranosidase</fullName>
        <ecNumber evidence="2">3.2.1.26</ecNumber>
    </recommendedName>
</protein>
<dbReference type="InterPro" id="IPR051214">
    <property type="entry name" value="GH32_Enzymes"/>
</dbReference>
<dbReference type="InterPro" id="IPR023296">
    <property type="entry name" value="Glyco_hydro_beta-prop_sf"/>
</dbReference>
<reference evidence="6" key="1">
    <citation type="submission" date="2023-07" db="EMBL/GenBank/DDBJ databases">
        <title>Genomic Encyclopedia of Type Strains, Phase IV (KMG-IV): sequencing the most valuable type-strain genomes for metagenomic binning, comparative biology and taxonomic classification.</title>
        <authorList>
            <person name="Goeker M."/>
        </authorList>
    </citation>
    <scope>NUCLEOTIDE SEQUENCE [LARGE SCALE GENOMIC DNA]</scope>
    <source>
        <strain evidence="6">DSM 21204</strain>
    </source>
</reference>
<accession>A0ABU0LYZ0</accession>
<evidence type="ECO:0000256" key="3">
    <source>
        <dbReference type="ARBA" id="ARBA00022801"/>
    </source>
</evidence>
<keyword evidence="3 6" id="KW-0378">Hydrolase</keyword>
<evidence type="ECO:0000313" key="7">
    <source>
        <dbReference type="Proteomes" id="UP001240643"/>
    </source>
</evidence>
<gene>
    <name evidence="6" type="ORF">J2Z62_000325</name>
</gene>
<name>A0ABU0LYZ0_9BACT</name>
<dbReference type="SMART" id="SM00640">
    <property type="entry name" value="Glyco_32"/>
    <property type="match status" value="1"/>
</dbReference>
<dbReference type="RefSeq" id="WP_256547419.1">
    <property type="nucleotide sequence ID" value="NZ_CP101809.1"/>
</dbReference>
<feature type="domain" description="Glycosyl hydrolase family 32 N-terminal" evidence="5">
    <location>
        <begin position="34"/>
        <end position="335"/>
    </location>
</feature>
<evidence type="ECO:0000256" key="4">
    <source>
        <dbReference type="ARBA" id="ARBA00023295"/>
    </source>
</evidence>
<evidence type="ECO:0000259" key="5">
    <source>
        <dbReference type="Pfam" id="PF00251"/>
    </source>
</evidence>
<dbReference type="Gene3D" id="2.115.10.20">
    <property type="entry name" value="Glycosyl hydrolase domain, family 43"/>
    <property type="match status" value="1"/>
</dbReference>
<sequence>MNTNKTTYIKADLWKIKQKINANNVSIYRPKTLISPNFGLIDHPAGIFFDSKHYHVIFQHNPFETNRNIKFYSMAKTHNFFTYQYQWMTNSPNSDYDEASCLGGSCFYYQNKQLIMYSGDVNTGGDILNNCVRTLVLAKLDKNAKVSQKRLLMSSINFHKIIASQFKDPFVFVHEYKVYFLVGIGTNNNRAQIWLFSFDLENNKINFLKRFEITSASWRAVECPNIIIQNDQVALVFGMVPVRTSNDTKATSRTFYTTFSLSEFFDLETKIQPISKLRQLDYGFDFYGPQIFKDKDRYLMIGQANLPEQTNFVEATDGWAGCLTPMKRVLFQNQRIYLKLLPDYIDLVRQNENEKLFFKTIEIQPGKSFYANLYDGAVLKLSIIYDAKSNTLDLERFNHPNDEQDNRRRMILGQPLTKLDFLFDVSFFDLSINNGRYVMTGRLYVNDVIQWVYLNKINKIDNFTTKIFEDL</sequence>
<dbReference type="SUPFAM" id="SSF75005">
    <property type="entry name" value="Arabinanase/levansucrase/invertase"/>
    <property type="match status" value="1"/>
</dbReference>
<dbReference type="GO" id="GO:0004564">
    <property type="term" value="F:beta-fructofuranosidase activity"/>
    <property type="evidence" value="ECO:0007669"/>
    <property type="project" value="UniProtKB-EC"/>
</dbReference>
<dbReference type="EC" id="3.2.1.26" evidence="2"/>
<dbReference type="Pfam" id="PF00251">
    <property type="entry name" value="Glyco_hydro_32N"/>
    <property type="match status" value="1"/>
</dbReference>
<evidence type="ECO:0000313" key="6">
    <source>
        <dbReference type="EMBL" id="MDQ0513887.1"/>
    </source>
</evidence>
<dbReference type="Proteomes" id="UP001240643">
    <property type="component" value="Unassembled WGS sequence"/>
</dbReference>
<proteinExistence type="inferred from homology"/>
<comment type="similarity">
    <text evidence="1">Belongs to the glycosyl hydrolase 32 family.</text>
</comment>
<dbReference type="InterPro" id="IPR001362">
    <property type="entry name" value="Glyco_hydro_32"/>
</dbReference>
<evidence type="ECO:0000256" key="1">
    <source>
        <dbReference type="ARBA" id="ARBA00009902"/>
    </source>
</evidence>
<dbReference type="InterPro" id="IPR013320">
    <property type="entry name" value="ConA-like_dom_sf"/>
</dbReference>
<organism evidence="6 7">
    <name type="scientific">Mycoplasmoides fastidiosum</name>
    <dbReference type="NCBI Taxonomy" id="92758"/>
    <lineage>
        <taxon>Bacteria</taxon>
        <taxon>Bacillati</taxon>
        <taxon>Mycoplasmatota</taxon>
        <taxon>Mycoplasmoidales</taxon>
        <taxon>Mycoplasmoidaceae</taxon>
        <taxon>Mycoplasmoides</taxon>
    </lineage>
</organism>
<keyword evidence="7" id="KW-1185">Reference proteome</keyword>
<keyword evidence="4 6" id="KW-0326">Glycosidase</keyword>
<dbReference type="PANTHER" id="PTHR43101">
    <property type="entry name" value="BETA-FRUCTOSIDASE"/>
    <property type="match status" value="1"/>
</dbReference>
<dbReference type="SUPFAM" id="SSF49899">
    <property type="entry name" value="Concanavalin A-like lectins/glucanases"/>
    <property type="match status" value="1"/>
</dbReference>
<evidence type="ECO:0000256" key="2">
    <source>
        <dbReference type="ARBA" id="ARBA00012758"/>
    </source>
</evidence>
<dbReference type="InterPro" id="IPR013148">
    <property type="entry name" value="Glyco_hydro_32_N"/>
</dbReference>